<feature type="compositionally biased region" description="Low complexity" evidence="1">
    <location>
        <begin position="62"/>
        <end position="71"/>
    </location>
</feature>
<feature type="compositionally biased region" description="Polar residues" evidence="1">
    <location>
        <begin position="86"/>
        <end position="107"/>
    </location>
</feature>
<accession>A0A9W8TBS4</accession>
<feature type="region of interest" description="Disordered" evidence="1">
    <location>
        <begin position="253"/>
        <end position="317"/>
    </location>
</feature>
<sequence>MNTNSLLRGPPTRTARGMAMRQQIQDAVLKEIIHDEIIIEQRHELAALATLMLARAKEEDASSNSYETSYEYYEEDEEEDPSSVEQPQPTSMKRSLPRNETQNTLPQKRQRIDPTPAARPQLQPQQEIKNPETPPEAKDWMPAPLTNFPTDNSHRHPVLQAVLRKSPIEYARPVAQTFLQEMDCDKLGAPDVAKAVFDMGIRYSRMASDNEFKIAFFMILANIRDAVRYNTGTPSEKHLVFWGIIQRLTHRDIPPDPFKAPAKEPERKAEVKPEPRVAIRRTVPAPAPAREKAEPRRAPVPAPAPVREKPRGNLKASLIKEVDEKTKIPLNERVRKWLDDVVSMSSTE</sequence>
<dbReference type="Proteomes" id="UP001140502">
    <property type="component" value="Unassembled WGS sequence"/>
</dbReference>
<feature type="region of interest" description="Disordered" evidence="1">
    <location>
        <begin position="56"/>
        <end position="141"/>
    </location>
</feature>
<name>A0A9W8TBS4_9HYPO</name>
<feature type="compositionally biased region" description="Acidic residues" evidence="1">
    <location>
        <begin position="72"/>
        <end position="82"/>
    </location>
</feature>
<evidence type="ECO:0000313" key="3">
    <source>
        <dbReference type="Proteomes" id="UP001140502"/>
    </source>
</evidence>
<evidence type="ECO:0000256" key="1">
    <source>
        <dbReference type="SAM" id="MobiDB-lite"/>
    </source>
</evidence>
<organism evidence="2 3">
    <name type="scientific">Fusarium piperis</name>
    <dbReference type="NCBI Taxonomy" id="1435070"/>
    <lineage>
        <taxon>Eukaryota</taxon>
        <taxon>Fungi</taxon>
        <taxon>Dikarya</taxon>
        <taxon>Ascomycota</taxon>
        <taxon>Pezizomycotina</taxon>
        <taxon>Sordariomycetes</taxon>
        <taxon>Hypocreomycetidae</taxon>
        <taxon>Hypocreales</taxon>
        <taxon>Nectriaceae</taxon>
        <taxon>Fusarium</taxon>
        <taxon>Fusarium solani species complex</taxon>
    </lineage>
</organism>
<protein>
    <submittedName>
        <fullName evidence="2">Uncharacterized protein</fullName>
    </submittedName>
</protein>
<comment type="caution">
    <text evidence="2">The sequence shown here is derived from an EMBL/GenBank/DDBJ whole genome shotgun (WGS) entry which is preliminary data.</text>
</comment>
<dbReference type="AlphaFoldDB" id="A0A9W8TBS4"/>
<evidence type="ECO:0000313" key="2">
    <source>
        <dbReference type="EMBL" id="KAJ4310941.1"/>
    </source>
</evidence>
<feature type="compositionally biased region" description="Basic and acidic residues" evidence="1">
    <location>
        <begin position="261"/>
        <end position="277"/>
    </location>
</feature>
<proteinExistence type="predicted"/>
<reference evidence="2" key="1">
    <citation type="submission" date="2022-10" db="EMBL/GenBank/DDBJ databases">
        <title>Tapping the CABI collections for fungal endophytes: first genome assemblies for Collariella, Neodidymelliopsis, Ascochyta clinopodiicola, Didymella pomorum, Didymosphaeria variabile, Neocosmospora piperis and Neocucurbitaria cava.</title>
        <authorList>
            <person name="Hill R."/>
        </authorList>
    </citation>
    <scope>NUCLEOTIDE SEQUENCE</scope>
    <source>
        <strain evidence="2">IMI 366586</strain>
    </source>
</reference>
<keyword evidence="3" id="KW-1185">Reference proteome</keyword>
<dbReference type="OrthoDB" id="5096014at2759"/>
<gene>
    <name evidence="2" type="ORF">N0V84_010712</name>
</gene>
<dbReference type="EMBL" id="JAPEUR010000352">
    <property type="protein sequence ID" value="KAJ4310941.1"/>
    <property type="molecule type" value="Genomic_DNA"/>
</dbReference>